<protein>
    <recommendedName>
        <fullName evidence="2">HTH cro/C1-type domain-containing protein</fullName>
    </recommendedName>
</protein>
<dbReference type="InterPro" id="IPR001387">
    <property type="entry name" value="Cro/C1-type_HTH"/>
</dbReference>
<dbReference type="GO" id="GO:0003700">
    <property type="term" value="F:DNA-binding transcription factor activity"/>
    <property type="evidence" value="ECO:0007669"/>
    <property type="project" value="TreeGrafter"/>
</dbReference>
<sequence length="74" mass="8027">MGIKEDKKINSEIVSKIKAARLDKNLTQEELAKKAGINANFYAKVERGKAKPSGVTLTKIIKALGLKSTDILSV</sequence>
<comment type="caution">
    <text evidence="3">The sequence shown here is derived from an EMBL/GenBank/DDBJ whole genome shotgun (WGS) entry which is preliminary data.</text>
</comment>
<proteinExistence type="predicted"/>
<dbReference type="Gene3D" id="1.10.260.40">
    <property type="entry name" value="lambda repressor-like DNA-binding domains"/>
    <property type="match status" value="1"/>
</dbReference>
<evidence type="ECO:0000313" key="4">
    <source>
        <dbReference type="Proteomes" id="UP000178372"/>
    </source>
</evidence>
<evidence type="ECO:0000256" key="1">
    <source>
        <dbReference type="ARBA" id="ARBA00023125"/>
    </source>
</evidence>
<dbReference type="Proteomes" id="UP000178372">
    <property type="component" value="Unassembled WGS sequence"/>
</dbReference>
<name>A0A1F7GDS4_9BACT</name>
<evidence type="ECO:0000313" key="3">
    <source>
        <dbReference type="EMBL" id="OGK17131.1"/>
    </source>
</evidence>
<dbReference type="PROSITE" id="PS50943">
    <property type="entry name" value="HTH_CROC1"/>
    <property type="match status" value="1"/>
</dbReference>
<dbReference type="InterPro" id="IPR010982">
    <property type="entry name" value="Lambda_DNA-bd_dom_sf"/>
</dbReference>
<dbReference type="InterPro" id="IPR050807">
    <property type="entry name" value="TransReg_Diox_bact_type"/>
</dbReference>
<feature type="domain" description="HTH cro/C1-type" evidence="2">
    <location>
        <begin position="17"/>
        <end position="72"/>
    </location>
</feature>
<dbReference type="SMART" id="SM00530">
    <property type="entry name" value="HTH_XRE"/>
    <property type="match status" value="1"/>
</dbReference>
<dbReference type="EMBL" id="MFZF01000003">
    <property type="protein sequence ID" value="OGK17131.1"/>
    <property type="molecule type" value="Genomic_DNA"/>
</dbReference>
<dbReference type="GO" id="GO:0003677">
    <property type="term" value="F:DNA binding"/>
    <property type="evidence" value="ECO:0007669"/>
    <property type="project" value="UniProtKB-KW"/>
</dbReference>
<dbReference type="CDD" id="cd00093">
    <property type="entry name" value="HTH_XRE"/>
    <property type="match status" value="1"/>
</dbReference>
<evidence type="ECO:0000259" key="2">
    <source>
        <dbReference type="PROSITE" id="PS50943"/>
    </source>
</evidence>
<dbReference type="AlphaFoldDB" id="A0A1F7GDS4"/>
<dbReference type="PANTHER" id="PTHR46797:SF1">
    <property type="entry name" value="METHYLPHOSPHONATE SYNTHASE"/>
    <property type="match status" value="1"/>
</dbReference>
<gene>
    <name evidence="3" type="ORF">A2690_02040</name>
</gene>
<accession>A0A1F7GDS4</accession>
<organism evidence="3 4">
    <name type="scientific">Candidatus Roizmanbacteria bacterium RIFCSPHIGHO2_01_FULL_39_12b</name>
    <dbReference type="NCBI Taxonomy" id="1802030"/>
    <lineage>
        <taxon>Bacteria</taxon>
        <taxon>Candidatus Roizmaniibacteriota</taxon>
    </lineage>
</organism>
<dbReference type="GO" id="GO:0005829">
    <property type="term" value="C:cytosol"/>
    <property type="evidence" value="ECO:0007669"/>
    <property type="project" value="TreeGrafter"/>
</dbReference>
<reference evidence="3 4" key="1">
    <citation type="journal article" date="2016" name="Nat. Commun.">
        <title>Thousands of microbial genomes shed light on interconnected biogeochemical processes in an aquifer system.</title>
        <authorList>
            <person name="Anantharaman K."/>
            <person name="Brown C.T."/>
            <person name="Hug L.A."/>
            <person name="Sharon I."/>
            <person name="Castelle C.J."/>
            <person name="Probst A.J."/>
            <person name="Thomas B.C."/>
            <person name="Singh A."/>
            <person name="Wilkins M.J."/>
            <person name="Karaoz U."/>
            <person name="Brodie E.L."/>
            <person name="Williams K.H."/>
            <person name="Hubbard S.S."/>
            <person name="Banfield J.F."/>
        </authorList>
    </citation>
    <scope>NUCLEOTIDE SEQUENCE [LARGE SCALE GENOMIC DNA]</scope>
</reference>
<dbReference type="SUPFAM" id="SSF47413">
    <property type="entry name" value="lambda repressor-like DNA-binding domains"/>
    <property type="match status" value="1"/>
</dbReference>
<dbReference type="Pfam" id="PF01381">
    <property type="entry name" value="HTH_3"/>
    <property type="match status" value="1"/>
</dbReference>
<dbReference type="PANTHER" id="PTHR46797">
    <property type="entry name" value="HTH-TYPE TRANSCRIPTIONAL REGULATOR"/>
    <property type="match status" value="1"/>
</dbReference>
<keyword evidence="1" id="KW-0238">DNA-binding</keyword>